<evidence type="ECO:0000259" key="7">
    <source>
        <dbReference type="PROSITE" id="PS50110"/>
    </source>
</evidence>
<evidence type="ECO:0000256" key="5">
    <source>
        <dbReference type="PROSITE-ProRule" id="PRU00169"/>
    </source>
</evidence>
<dbReference type="SMART" id="SM00388">
    <property type="entry name" value="HisKA"/>
    <property type="match status" value="1"/>
</dbReference>
<comment type="caution">
    <text evidence="9">The sequence shown here is derived from an EMBL/GenBank/DDBJ whole genome shotgun (WGS) entry which is preliminary data.</text>
</comment>
<dbReference type="Pfam" id="PF02518">
    <property type="entry name" value="HATPase_c"/>
    <property type="match status" value="1"/>
</dbReference>
<dbReference type="PROSITE" id="PS50109">
    <property type="entry name" value="HIS_KIN"/>
    <property type="match status" value="1"/>
</dbReference>
<dbReference type="GO" id="GO:0005886">
    <property type="term" value="C:plasma membrane"/>
    <property type="evidence" value="ECO:0007669"/>
    <property type="project" value="TreeGrafter"/>
</dbReference>
<dbReference type="SUPFAM" id="SSF55785">
    <property type="entry name" value="PYP-like sensor domain (PAS domain)"/>
    <property type="match status" value="1"/>
</dbReference>
<feature type="domain" description="Histidine kinase" evidence="6">
    <location>
        <begin position="155"/>
        <end position="369"/>
    </location>
</feature>
<dbReference type="SUPFAM" id="SSF52172">
    <property type="entry name" value="CheY-like"/>
    <property type="match status" value="1"/>
</dbReference>
<evidence type="ECO:0000313" key="10">
    <source>
        <dbReference type="Proteomes" id="UP000310249"/>
    </source>
</evidence>
<dbReference type="GO" id="GO:0009927">
    <property type="term" value="F:histidine phosphotransfer kinase activity"/>
    <property type="evidence" value="ECO:0007669"/>
    <property type="project" value="TreeGrafter"/>
</dbReference>
<reference evidence="10" key="2">
    <citation type="submission" date="2019-06" db="EMBL/GenBank/DDBJ databases">
        <title>Co-occurence of chitin degradation, pigmentation and bioactivity in marine Pseudoalteromonas.</title>
        <authorList>
            <person name="Sonnenschein E.C."/>
            <person name="Bech P.K."/>
        </authorList>
    </citation>
    <scope>NUCLEOTIDE SEQUENCE [LARGE SCALE GENOMIC DNA]</scope>
    <source>
        <strain evidence="10">S2676</strain>
    </source>
</reference>
<dbReference type="InterPro" id="IPR035965">
    <property type="entry name" value="PAS-like_dom_sf"/>
</dbReference>
<dbReference type="EMBL" id="PNCI01000054">
    <property type="protein sequence ID" value="TMP26018.1"/>
    <property type="molecule type" value="Genomic_DNA"/>
</dbReference>
<proteinExistence type="predicted"/>
<dbReference type="PANTHER" id="PTHR43047:SF72">
    <property type="entry name" value="OSMOSENSING HISTIDINE PROTEIN KINASE SLN1"/>
    <property type="match status" value="1"/>
</dbReference>
<dbReference type="GO" id="GO:0000155">
    <property type="term" value="F:phosphorelay sensor kinase activity"/>
    <property type="evidence" value="ECO:0007669"/>
    <property type="project" value="InterPro"/>
</dbReference>
<dbReference type="NCBIfam" id="TIGR00229">
    <property type="entry name" value="sensory_box"/>
    <property type="match status" value="1"/>
</dbReference>
<dbReference type="SMART" id="SM00448">
    <property type="entry name" value="REC"/>
    <property type="match status" value="1"/>
</dbReference>
<dbReference type="InterPro" id="IPR036890">
    <property type="entry name" value="HATPase_C_sf"/>
</dbReference>
<dbReference type="SMART" id="SM00387">
    <property type="entry name" value="HATPase_c"/>
    <property type="match status" value="1"/>
</dbReference>
<dbReference type="InterPro" id="IPR003661">
    <property type="entry name" value="HisK_dim/P_dom"/>
</dbReference>
<dbReference type="InterPro" id="IPR000700">
    <property type="entry name" value="PAS-assoc_C"/>
</dbReference>
<protein>
    <recommendedName>
        <fullName evidence="2">histidine kinase</fullName>
        <ecNumber evidence="2">2.7.13.3</ecNumber>
    </recommendedName>
</protein>
<dbReference type="InterPro" id="IPR036097">
    <property type="entry name" value="HisK_dim/P_sf"/>
</dbReference>
<dbReference type="Pfam" id="PF00512">
    <property type="entry name" value="HisKA"/>
    <property type="match status" value="1"/>
</dbReference>
<dbReference type="CDD" id="cd00082">
    <property type="entry name" value="HisKA"/>
    <property type="match status" value="1"/>
</dbReference>
<organism evidence="9 10">
    <name type="scientific">Pseudoalteromonas rubra</name>
    <dbReference type="NCBI Taxonomy" id="43658"/>
    <lineage>
        <taxon>Bacteria</taxon>
        <taxon>Pseudomonadati</taxon>
        <taxon>Pseudomonadota</taxon>
        <taxon>Gammaproteobacteria</taxon>
        <taxon>Alteromonadales</taxon>
        <taxon>Pseudoalteromonadaceae</taxon>
        <taxon>Pseudoalteromonas</taxon>
    </lineage>
</organism>
<evidence type="ECO:0000259" key="6">
    <source>
        <dbReference type="PROSITE" id="PS50109"/>
    </source>
</evidence>
<dbReference type="InterPro" id="IPR003594">
    <property type="entry name" value="HATPase_dom"/>
</dbReference>
<dbReference type="InterPro" id="IPR000014">
    <property type="entry name" value="PAS"/>
</dbReference>
<dbReference type="InterPro" id="IPR005467">
    <property type="entry name" value="His_kinase_dom"/>
</dbReference>
<feature type="modified residue" description="4-aspartylphosphate" evidence="5">
    <location>
        <position position="443"/>
    </location>
</feature>
<keyword evidence="4" id="KW-0418">Kinase</keyword>
<dbReference type="Pfam" id="PF00072">
    <property type="entry name" value="Response_reg"/>
    <property type="match status" value="1"/>
</dbReference>
<dbReference type="EC" id="2.7.13.3" evidence="2"/>
<evidence type="ECO:0000256" key="4">
    <source>
        <dbReference type="ARBA" id="ARBA00022777"/>
    </source>
</evidence>
<evidence type="ECO:0000313" key="9">
    <source>
        <dbReference type="EMBL" id="TMP26018.1"/>
    </source>
</evidence>
<evidence type="ECO:0000256" key="1">
    <source>
        <dbReference type="ARBA" id="ARBA00000085"/>
    </source>
</evidence>
<dbReference type="SUPFAM" id="SSF55874">
    <property type="entry name" value="ATPase domain of HSP90 chaperone/DNA topoisomerase II/histidine kinase"/>
    <property type="match status" value="1"/>
</dbReference>
<dbReference type="Proteomes" id="UP000310249">
    <property type="component" value="Unassembled WGS sequence"/>
</dbReference>
<dbReference type="OrthoDB" id="9810730at2"/>
<keyword evidence="3" id="KW-0808">Transferase</keyword>
<dbReference type="PROSITE" id="PS50110">
    <property type="entry name" value="RESPONSE_REGULATORY"/>
    <property type="match status" value="1"/>
</dbReference>
<dbReference type="SUPFAM" id="SSF47384">
    <property type="entry name" value="Homodimeric domain of signal transducing histidine kinase"/>
    <property type="match status" value="1"/>
</dbReference>
<dbReference type="PROSITE" id="PS50113">
    <property type="entry name" value="PAC"/>
    <property type="match status" value="1"/>
</dbReference>
<dbReference type="CDD" id="cd00130">
    <property type="entry name" value="PAS"/>
    <property type="match status" value="1"/>
</dbReference>
<accession>A0A5S3WGU8</accession>
<feature type="domain" description="Response regulatory" evidence="7">
    <location>
        <begin position="393"/>
        <end position="510"/>
    </location>
</feature>
<evidence type="ECO:0000259" key="8">
    <source>
        <dbReference type="PROSITE" id="PS50113"/>
    </source>
</evidence>
<evidence type="ECO:0000256" key="3">
    <source>
        <dbReference type="ARBA" id="ARBA00022679"/>
    </source>
</evidence>
<feature type="domain" description="PAC" evidence="8">
    <location>
        <begin position="92"/>
        <end position="144"/>
    </location>
</feature>
<keyword evidence="5" id="KW-0597">Phosphoprotein</keyword>
<dbReference type="InterPro" id="IPR001789">
    <property type="entry name" value="Sig_transdc_resp-reg_receiver"/>
</dbReference>
<dbReference type="Gene3D" id="3.30.565.10">
    <property type="entry name" value="Histidine kinase-like ATPase, C-terminal domain"/>
    <property type="match status" value="1"/>
</dbReference>
<dbReference type="Pfam" id="PF08447">
    <property type="entry name" value="PAS_3"/>
    <property type="match status" value="1"/>
</dbReference>
<dbReference type="InterPro" id="IPR013655">
    <property type="entry name" value="PAS_fold_3"/>
</dbReference>
<dbReference type="AlphaFoldDB" id="A0A5S3WGU8"/>
<name>A0A5S3WGU8_9GAMM</name>
<dbReference type="PANTHER" id="PTHR43047">
    <property type="entry name" value="TWO-COMPONENT HISTIDINE PROTEIN KINASE"/>
    <property type="match status" value="1"/>
</dbReference>
<dbReference type="InterPro" id="IPR011006">
    <property type="entry name" value="CheY-like_superfamily"/>
</dbReference>
<dbReference type="Gene3D" id="3.30.450.20">
    <property type="entry name" value="PAS domain"/>
    <property type="match status" value="1"/>
</dbReference>
<dbReference type="SMART" id="SM00086">
    <property type="entry name" value="PAC"/>
    <property type="match status" value="1"/>
</dbReference>
<dbReference type="Gene3D" id="3.40.50.2300">
    <property type="match status" value="1"/>
</dbReference>
<dbReference type="Gene3D" id="1.10.287.130">
    <property type="match status" value="1"/>
</dbReference>
<comment type="catalytic activity">
    <reaction evidence="1">
        <text>ATP + protein L-histidine = ADP + protein N-phospho-L-histidine.</text>
        <dbReference type="EC" id="2.7.13.3"/>
    </reaction>
</comment>
<dbReference type="CDD" id="cd17546">
    <property type="entry name" value="REC_hyHK_CKI1_RcsC-like"/>
    <property type="match status" value="1"/>
</dbReference>
<sequence length="510" mass="57106">MHRLEKELYDRIKSDPALFEFVQESSLDGIWFWDLENPDEEWMSDKLWRTLGYDPNTKTHNISEWQSIIDQDDLAKAIENFNRHAEDPTHPYDQIVRYQHANGSTVWIRCRGMILRNAQGEPVRMLGAHTDVTKVKESEQQAIDALRARDRFFARMSHEIRTPLFGMLGVAESLKNTVQNPDILRDLHTILDCGEQLQSLLNDILTLTKLEAGKLTTSLETVSLQQIFLHLQRLYEGTAKEKGLTLEVANTNCQALFCKTDKVRLTQVLSNLLSNAIKYTKQGKVSVNAKYHNGKCDLMIQDTGVGIKDVTAVCEPYSQEKHADLTGIGSTGLGLDVVIQLCDILGYEFSLQSEVNVGTTAIIRLAAQKDVSQKSSSTEHEQHSPESTLQLGNVLVVDDNAINLIVANRMLEGHCALLDNAQNGIEALNKLKSGPGYDIVLLDINMPGMSGYDVLKQLTELRLPVTPNIVMLSADAYEATKVTCLELGAHDYLVKPYSQNQLFSVLSRLP</sequence>
<evidence type="ECO:0000256" key="2">
    <source>
        <dbReference type="ARBA" id="ARBA00012438"/>
    </source>
</evidence>
<gene>
    <name evidence="9" type="ORF">CWB99_19875</name>
</gene>
<reference evidence="9 10" key="1">
    <citation type="submission" date="2018-01" db="EMBL/GenBank/DDBJ databases">
        <authorList>
            <person name="Paulsen S."/>
            <person name="Gram L.K."/>
        </authorList>
    </citation>
    <scope>NUCLEOTIDE SEQUENCE [LARGE SCALE GENOMIC DNA]</scope>
    <source>
        <strain evidence="9 10">S2676</strain>
    </source>
</reference>
<dbReference type="InterPro" id="IPR001610">
    <property type="entry name" value="PAC"/>
</dbReference>
<dbReference type="RefSeq" id="WP_138553160.1">
    <property type="nucleotide sequence ID" value="NZ_PNCH01000063.1"/>
</dbReference>